<evidence type="ECO:0000256" key="1">
    <source>
        <dbReference type="SAM" id="MobiDB-lite"/>
    </source>
</evidence>
<dbReference type="EMBL" id="JAGHQL010000005">
    <property type="protein sequence ID" value="KAH0545456.1"/>
    <property type="molecule type" value="Genomic_DNA"/>
</dbReference>
<protein>
    <submittedName>
        <fullName evidence="2">Uncharacterized protein</fullName>
    </submittedName>
</protein>
<reference evidence="2" key="1">
    <citation type="submission" date="2021-03" db="EMBL/GenBank/DDBJ databases">
        <title>Comparative genomics and phylogenomic investigation of the class Geoglossomycetes provide insights into ecological specialization and systematics.</title>
        <authorList>
            <person name="Melie T."/>
            <person name="Pirro S."/>
            <person name="Miller A.N."/>
            <person name="Quandt A."/>
        </authorList>
    </citation>
    <scope>NUCLEOTIDE SEQUENCE</scope>
    <source>
        <strain evidence="2">GBOQ0MN5Z8</strain>
    </source>
</reference>
<feature type="region of interest" description="Disordered" evidence="1">
    <location>
        <begin position="67"/>
        <end position="114"/>
    </location>
</feature>
<dbReference type="OrthoDB" id="539213at2759"/>
<feature type="compositionally biased region" description="Low complexity" evidence="1">
    <location>
        <begin position="98"/>
        <end position="112"/>
    </location>
</feature>
<name>A0A9P8L3R9_9PEZI</name>
<dbReference type="AlphaFoldDB" id="A0A9P8L3R9"/>
<evidence type="ECO:0000313" key="2">
    <source>
        <dbReference type="EMBL" id="KAH0545456.1"/>
    </source>
</evidence>
<evidence type="ECO:0000313" key="3">
    <source>
        <dbReference type="Proteomes" id="UP000698800"/>
    </source>
</evidence>
<comment type="caution">
    <text evidence="2">The sequence shown here is derived from an EMBL/GenBank/DDBJ whole genome shotgun (WGS) entry which is preliminary data.</text>
</comment>
<proteinExistence type="predicted"/>
<sequence>MRAWPGESGAGEVDPKKIRRHAKEAARKVVALGAGGTGSRPGGLFDPALPFGNRIFLNWNMPHGALGSSRSKDTDHPSPLGQFVSTPGAISDVSVSTPPANAASPPYNAPSPLSTALRRKTAVDRARLFVQGKHDDLIRSMDKTERRTAKYWGRGPRDWTADNLGFSRHQEPISIPSPNTLGMIANSPDAAAGHQSRASLSQKPSSLCHWSIHVEEVDYEPVLSPPQEQGHPDPQEEGAWAEWPESWGTLSFEERLRNGLESNDFSNIKADELPLAVPQVAKAAERSPNEFLEESLGFAIMTGNFDLVENLISKIIDSKVDVSSLYPYHLATSYLHGPRSCCNILDLLYHRIQSIESEDQPASGLRELYVNSLGHTVFDNLMIAILKGHTSILPGIVDDALKKENRFVGEEVDICGRWDADSDCYRELLESGRLSIPFEWKHKFCHTSAQTVCHCIDTIDSHSSWDAPSGLFLKHCSHCGQKLQLLPLHTLVLTAIYLAEFGCEDEDLFGMVACLFCLFHGGANSRLKAHISVASLLGTEQADYCDHEELTPVELVRIVPTVFTDKWPSKAKTGWQVFCHVLRIAHDEQVREDSTDGVSKGPDANSSYGSTCFIKRENGECEFGENMYLGHIWAAIQTELLAYRRIGSEDPWISENIDMADLLECMEAGTGVSIPMVEEGMMNPYCSCGRFGEWYSLPLREDAAAYYFSNLDGWSQGHGWISKFMKWSTEDTGRRVRTRSALDD</sequence>
<keyword evidence="3" id="KW-1185">Reference proteome</keyword>
<dbReference type="Proteomes" id="UP000698800">
    <property type="component" value="Unassembled WGS sequence"/>
</dbReference>
<organism evidence="2 3">
    <name type="scientific">Glutinoglossum americanum</name>
    <dbReference type="NCBI Taxonomy" id="1670608"/>
    <lineage>
        <taxon>Eukaryota</taxon>
        <taxon>Fungi</taxon>
        <taxon>Dikarya</taxon>
        <taxon>Ascomycota</taxon>
        <taxon>Pezizomycotina</taxon>
        <taxon>Geoglossomycetes</taxon>
        <taxon>Geoglossales</taxon>
        <taxon>Geoglossaceae</taxon>
        <taxon>Glutinoglossum</taxon>
    </lineage>
</organism>
<accession>A0A9P8L3R9</accession>
<feature type="region of interest" description="Disordered" evidence="1">
    <location>
        <begin position="1"/>
        <end position="26"/>
    </location>
</feature>
<gene>
    <name evidence="2" type="ORF">FGG08_000457</name>
</gene>